<dbReference type="InterPro" id="IPR029063">
    <property type="entry name" value="SAM-dependent_MTases_sf"/>
</dbReference>
<gene>
    <name evidence="2" type="ORF">ACFQZP_13715</name>
</gene>
<evidence type="ECO:0000313" key="2">
    <source>
        <dbReference type="EMBL" id="MFD0282723.1"/>
    </source>
</evidence>
<dbReference type="InterPro" id="IPR006342">
    <property type="entry name" value="FkbM_mtfrase"/>
</dbReference>
<dbReference type="Proteomes" id="UP001596957">
    <property type="component" value="Unassembled WGS sequence"/>
</dbReference>
<dbReference type="GO" id="GO:0008168">
    <property type="term" value="F:methyltransferase activity"/>
    <property type="evidence" value="ECO:0007669"/>
    <property type="project" value="UniProtKB-KW"/>
</dbReference>
<keyword evidence="2" id="KW-0489">Methyltransferase</keyword>
<evidence type="ECO:0000259" key="1">
    <source>
        <dbReference type="Pfam" id="PF05050"/>
    </source>
</evidence>
<dbReference type="RefSeq" id="WP_381258930.1">
    <property type="nucleotide sequence ID" value="NZ_JBHTBI010000028.1"/>
</dbReference>
<protein>
    <submittedName>
        <fullName evidence="2">FkbM family methyltransferase</fullName>
    </submittedName>
</protein>
<feature type="domain" description="Methyltransferase FkbM" evidence="1">
    <location>
        <begin position="75"/>
        <end position="240"/>
    </location>
</feature>
<dbReference type="Gene3D" id="3.40.50.150">
    <property type="entry name" value="Vaccinia Virus protein VP39"/>
    <property type="match status" value="1"/>
</dbReference>
<evidence type="ECO:0000313" key="3">
    <source>
        <dbReference type="Proteomes" id="UP001596957"/>
    </source>
</evidence>
<dbReference type="PANTHER" id="PTHR36973:SF4">
    <property type="entry name" value="NODULATION PROTEIN"/>
    <property type="match status" value="1"/>
</dbReference>
<organism evidence="2 3">
    <name type="scientific">Streptomyces lutosisoli</name>
    <dbReference type="NCBI Taxonomy" id="2665721"/>
    <lineage>
        <taxon>Bacteria</taxon>
        <taxon>Bacillati</taxon>
        <taxon>Actinomycetota</taxon>
        <taxon>Actinomycetes</taxon>
        <taxon>Kitasatosporales</taxon>
        <taxon>Streptomycetaceae</taxon>
        <taxon>Streptomyces</taxon>
    </lineage>
</organism>
<reference evidence="3" key="1">
    <citation type="journal article" date="2019" name="Int. J. Syst. Evol. Microbiol.">
        <title>The Global Catalogue of Microorganisms (GCM) 10K type strain sequencing project: providing services to taxonomists for standard genome sequencing and annotation.</title>
        <authorList>
            <consortium name="The Broad Institute Genomics Platform"/>
            <consortium name="The Broad Institute Genome Sequencing Center for Infectious Disease"/>
            <person name="Wu L."/>
            <person name="Ma J."/>
        </authorList>
    </citation>
    <scope>NUCLEOTIDE SEQUENCE [LARGE SCALE GENOMIC DNA]</scope>
    <source>
        <strain evidence="3">CGMCC 4.7198</strain>
    </source>
</reference>
<sequence length="289" mass="32137">MSQKFRMLKDLSRPVMPALSRLLNSVRPLREGLEFLSEGIDFVQGRSSGYGWNYRGEALAAARFLSGVDEPVIFDVGANYGQWAAAMTSVLGCRQHRMYLFEPQQACHEALVERLSAGRVLIPVALGAESGTTTMYAASRGCSEASTYAPRRAGGRDLATHRDIVTVTTVDQEVARLGLDRIDLMKIDVEGAELDVLRGAEAVLSTGRVTTLTFEFGCPNLESRVFFQDFWNLLEPIGYQLWRICPGGVLFPIFEYQERLEHFSSVGNYIASVRQPGPPLRPIPRMRQA</sequence>
<dbReference type="GO" id="GO:0032259">
    <property type="term" value="P:methylation"/>
    <property type="evidence" value="ECO:0007669"/>
    <property type="project" value="UniProtKB-KW"/>
</dbReference>
<dbReference type="EMBL" id="JBHTEC010000001">
    <property type="protein sequence ID" value="MFD0282723.1"/>
    <property type="molecule type" value="Genomic_DNA"/>
</dbReference>
<keyword evidence="3" id="KW-1185">Reference proteome</keyword>
<comment type="caution">
    <text evidence="2">The sequence shown here is derived from an EMBL/GenBank/DDBJ whole genome shotgun (WGS) entry which is preliminary data.</text>
</comment>
<dbReference type="PANTHER" id="PTHR36973">
    <property type="entry name" value="SLL1456 PROTEIN-RELATED"/>
    <property type="match status" value="1"/>
</dbReference>
<dbReference type="SUPFAM" id="SSF53335">
    <property type="entry name" value="S-adenosyl-L-methionine-dependent methyltransferases"/>
    <property type="match status" value="1"/>
</dbReference>
<accession>A0ABW2VHE7</accession>
<dbReference type="InterPro" id="IPR053188">
    <property type="entry name" value="FkbM_Methyltransferase"/>
</dbReference>
<dbReference type="NCBIfam" id="TIGR01444">
    <property type="entry name" value="fkbM_fam"/>
    <property type="match status" value="1"/>
</dbReference>
<name>A0ABW2VHE7_9ACTN</name>
<dbReference type="Pfam" id="PF05050">
    <property type="entry name" value="Methyltransf_21"/>
    <property type="match status" value="1"/>
</dbReference>
<keyword evidence="2" id="KW-0808">Transferase</keyword>
<proteinExistence type="predicted"/>